<evidence type="ECO:0000313" key="2">
    <source>
        <dbReference type="EMBL" id="TWI81438.1"/>
    </source>
</evidence>
<gene>
    <name evidence="2" type="ORF">IQ13_2456</name>
</gene>
<protein>
    <submittedName>
        <fullName evidence="2">Uncharacterized protein DUF2490</fullName>
    </submittedName>
</protein>
<sequence length="256" mass="29681">MKWNQISCLLVCALFLTNISFAQNTRIIDYNKIGWYAATGTFSFNSKWSAHLEYQWRREDYGKTWQQSLLRTGINYHANNSTTLRIGYAWAETYPYGDYPINGFGKQFTEHRMYEVATLAQRSGTVDISHRIMLEQRWLPRYASAASVKPDDWLFMNRARYMLRLQHALKGKTLEDKEPYIAAYDEILISFGKNVNENIFDQNRLGVLVGYRFSKSFRLEAGYLGQVVQLGREIGGRNVFQHNNGVIVSSIVNVNL</sequence>
<dbReference type="OrthoDB" id="1118734at2"/>
<dbReference type="Pfam" id="PF10677">
    <property type="entry name" value="DUF2490"/>
    <property type="match status" value="1"/>
</dbReference>
<feature type="chain" id="PRO_5021991420" evidence="1">
    <location>
        <begin position="23"/>
        <end position="256"/>
    </location>
</feature>
<dbReference type="EMBL" id="VLLE01000004">
    <property type="protein sequence ID" value="TWI81438.1"/>
    <property type="molecule type" value="Genomic_DNA"/>
</dbReference>
<reference evidence="2 3" key="1">
    <citation type="journal article" date="2015" name="Stand. Genomic Sci.">
        <title>Genomic Encyclopedia of Bacterial and Archaeal Type Strains, Phase III: the genomes of soil and plant-associated and newly described type strains.</title>
        <authorList>
            <person name="Whitman W.B."/>
            <person name="Woyke T."/>
            <person name="Klenk H.P."/>
            <person name="Zhou Y."/>
            <person name="Lilburn T.G."/>
            <person name="Beck B.J."/>
            <person name="De Vos P."/>
            <person name="Vandamme P."/>
            <person name="Eisen J.A."/>
            <person name="Garrity G."/>
            <person name="Hugenholtz P."/>
            <person name="Kyrpides N.C."/>
        </authorList>
    </citation>
    <scope>NUCLEOTIDE SEQUENCE [LARGE SCALE GENOMIC DNA]</scope>
    <source>
        <strain evidence="2 3">CGMCC 1.7271</strain>
    </source>
</reference>
<proteinExistence type="predicted"/>
<dbReference type="Proteomes" id="UP000316167">
    <property type="component" value="Unassembled WGS sequence"/>
</dbReference>
<evidence type="ECO:0000313" key="3">
    <source>
        <dbReference type="Proteomes" id="UP000316167"/>
    </source>
</evidence>
<dbReference type="RefSeq" id="WP_144886636.1">
    <property type="nucleotide sequence ID" value="NZ_VLLE01000004.1"/>
</dbReference>
<evidence type="ECO:0000256" key="1">
    <source>
        <dbReference type="SAM" id="SignalP"/>
    </source>
</evidence>
<feature type="signal peptide" evidence="1">
    <location>
        <begin position="1"/>
        <end position="22"/>
    </location>
</feature>
<comment type="caution">
    <text evidence="2">The sequence shown here is derived from an EMBL/GenBank/DDBJ whole genome shotgun (WGS) entry which is preliminary data.</text>
</comment>
<dbReference type="AlphaFoldDB" id="A0A562SJV1"/>
<name>A0A562SJV1_9BACT</name>
<keyword evidence="1" id="KW-0732">Signal</keyword>
<organism evidence="2 3">
    <name type="scientific">Lacibacter cauensis</name>
    <dbReference type="NCBI Taxonomy" id="510947"/>
    <lineage>
        <taxon>Bacteria</taxon>
        <taxon>Pseudomonadati</taxon>
        <taxon>Bacteroidota</taxon>
        <taxon>Chitinophagia</taxon>
        <taxon>Chitinophagales</taxon>
        <taxon>Chitinophagaceae</taxon>
        <taxon>Lacibacter</taxon>
    </lineage>
</organism>
<keyword evidence="3" id="KW-1185">Reference proteome</keyword>
<accession>A0A562SJV1</accession>
<dbReference type="InterPro" id="IPR019619">
    <property type="entry name" value="DUF2490"/>
</dbReference>